<evidence type="ECO:0000256" key="2">
    <source>
        <dbReference type="SAM" id="Phobius"/>
    </source>
</evidence>
<keyword evidence="2" id="KW-0472">Membrane</keyword>
<dbReference type="eggNOG" id="ENOG502RE1J">
    <property type="taxonomic scope" value="Eukaryota"/>
</dbReference>
<feature type="transmembrane region" description="Helical" evidence="2">
    <location>
        <begin position="878"/>
        <end position="899"/>
    </location>
</feature>
<evidence type="ECO:0000313" key="4">
    <source>
        <dbReference type="Proteomes" id="UP000054032"/>
    </source>
</evidence>
<dbReference type="KEGG" id="bor:COCMIDRAFT_29524"/>
<name>W6ZE08_COCMI</name>
<gene>
    <name evidence="3" type="ORF">COCMIDRAFT_29524</name>
</gene>
<dbReference type="Proteomes" id="UP000054032">
    <property type="component" value="Unassembled WGS sequence"/>
</dbReference>
<feature type="compositionally biased region" description="Basic and acidic residues" evidence="1">
    <location>
        <begin position="721"/>
        <end position="733"/>
    </location>
</feature>
<keyword evidence="2" id="KW-0812">Transmembrane</keyword>
<dbReference type="RefSeq" id="XP_007691730.1">
    <property type="nucleotide sequence ID" value="XM_007693540.1"/>
</dbReference>
<accession>W6ZE08</accession>
<evidence type="ECO:0000256" key="1">
    <source>
        <dbReference type="SAM" id="MobiDB-lite"/>
    </source>
</evidence>
<sequence length="1125" mass="121885">MPSSAVITSDAELMWNVLPAVALPSHSKFLTARDRNGQPMVFGVGTDSILRVAQESPKDRLRQLVDLHKKLNLPADALVDGFDLYQANDDTIYLAVTYHTKDEARLAAAQPFLPADVDFTDDTTTLPYYRSLRLDDMKVKDLLLGNFIGVEQFPPIILNYTNAATRSDNVKHYEIVADQVTNEGDLSLPLNASSIIGMVVGKIKRHTGVFVLFTQKEQRVLMFSSWTTQFDSTLVCPPNAGYVAALPNSKGNSDLIVGGDGIWHFTSQSMLARDAQGHAICQGPEFLGINDMHIAMTATKASIWATTGESGVSYVEIDASKLDGNAHPAAANGVPLLPSGQGGGIAGYLGPHGSNAVFVSDKKNQMSYFEQAVDTKLWKQTPFWFPSLEKTLQIHCYMTRIVAHDENGGILPKCWVKLTSTGTVNVVANGLPVTLDASPFDIQADEEGAVSIINPTNDISTYQFKVVEVFDADNKTKIPLAQTGSINPAAKLELSLSNMSVDRLSTATTANGESVFDNKDKASFETAVAALKEFDTARAELEKTATARIANVQLGGISKPTLAVSSAADGSVLGKIKDTFWDAWHFIVSSWDKVKAWAIEVYNEVKAFVIKIGEQSYRFILKTATQIAKAANFIYTKYLKAPFERFVRWVSDFFSWSDIVEVKNNIVDFVNATLDYGSSNLDWAANKVDSKFDGWKAIVKQSLAPGNIPDKVGKKSAGPKAQKDVPKDASDKMKQADVKQNWTKYQLTHGGALRGSSIEGAIGSNFVKQYQDTWDTVVKPMFDSLSDSVETIMHDVSLLFKQNSDITPAEILQKLGVDVVISILDAVKTLLVGLLKRLAHVVDDFKALVNKKIKIPIFSDLWVLANKVFNKDVEAPTFTVIGFIGFVLAIPLTLTCKLFTGGKKPPAPKFNVKTLSAFFDNSAPESDKKSYNGFAAMLETGAASMLAIVGLASTVGLGGALAAIFDFQLLFGLIRVAVCIPTNKNLPLWEVRCAVSAADAVNVFILAIARKVDKGGKGEQVLAVIEGSIALLNIGLHTAVNVAELTEEWQGKDEERTGYQILISVLGGVSTIGKNVSTISMEPNTKLAGVVAKQVAGKAAGFFNVVNTYSNIGKGKYTYILNSGS</sequence>
<dbReference type="OrthoDB" id="3798392at2759"/>
<proteinExistence type="predicted"/>
<dbReference type="GeneID" id="19121519"/>
<dbReference type="AlphaFoldDB" id="W6ZE08"/>
<protein>
    <submittedName>
        <fullName evidence="3">Uncharacterized protein</fullName>
    </submittedName>
</protein>
<reference evidence="3 4" key="1">
    <citation type="journal article" date="2013" name="PLoS Genet.">
        <title>Comparative genome structure, secondary metabolite, and effector coding capacity across Cochliobolus pathogens.</title>
        <authorList>
            <person name="Condon B.J."/>
            <person name="Leng Y."/>
            <person name="Wu D."/>
            <person name="Bushley K.E."/>
            <person name="Ohm R.A."/>
            <person name="Otillar R."/>
            <person name="Martin J."/>
            <person name="Schackwitz W."/>
            <person name="Grimwood J."/>
            <person name="MohdZainudin N."/>
            <person name="Xue C."/>
            <person name="Wang R."/>
            <person name="Manning V.A."/>
            <person name="Dhillon B."/>
            <person name="Tu Z.J."/>
            <person name="Steffenson B.J."/>
            <person name="Salamov A."/>
            <person name="Sun H."/>
            <person name="Lowry S."/>
            <person name="LaButti K."/>
            <person name="Han J."/>
            <person name="Copeland A."/>
            <person name="Lindquist E."/>
            <person name="Barry K."/>
            <person name="Schmutz J."/>
            <person name="Baker S.E."/>
            <person name="Ciuffetti L.M."/>
            <person name="Grigoriev I.V."/>
            <person name="Zhong S."/>
            <person name="Turgeon B.G."/>
        </authorList>
    </citation>
    <scope>NUCLEOTIDE SEQUENCE [LARGE SCALE GENOMIC DNA]</scope>
    <source>
        <strain evidence="3 4">ATCC 44560</strain>
    </source>
</reference>
<dbReference type="STRING" id="930090.W6ZE08"/>
<dbReference type="EMBL" id="KI964088">
    <property type="protein sequence ID" value="EUC41746.1"/>
    <property type="molecule type" value="Genomic_DNA"/>
</dbReference>
<organism evidence="3 4">
    <name type="scientific">Bipolaris oryzae ATCC 44560</name>
    <dbReference type="NCBI Taxonomy" id="930090"/>
    <lineage>
        <taxon>Eukaryota</taxon>
        <taxon>Fungi</taxon>
        <taxon>Dikarya</taxon>
        <taxon>Ascomycota</taxon>
        <taxon>Pezizomycotina</taxon>
        <taxon>Dothideomycetes</taxon>
        <taxon>Pleosporomycetidae</taxon>
        <taxon>Pleosporales</taxon>
        <taxon>Pleosporineae</taxon>
        <taxon>Pleosporaceae</taxon>
        <taxon>Bipolaris</taxon>
    </lineage>
</organism>
<feature type="region of interest" description="Disordered" evidence="1">
    <location>
        <begin position="709"/>
        <end position="733"/>
    </location>
</feature>
<keyword evidence="2" id="KW-1133">Transmembrane helix</keyword>
<evidence type="ECO:0000313" key="3">
    <source>
        <dbReference type="EMBL" id="EUC41746.1"/>
    </source>
</evidence>
<keyword evidence="4" id="KW-1185">Reference proteome</keyword>
<dbReference type="HOGENOM" id="CLU_008240_0_0_1"/>